<dbReference type="Gene3D" id="2.170.150.70">
    <property type="match status" value="1"/>
</dbReference>
<organism evidence="5 6">
    <name type="scientific">Phyllobacterium pellucidum</name>
    <dbReference type="NCBI Taxonomy" id="2740464"/>
    <lineage>
        <taxon>Bacteria</taxon>
        <taxon>Pseudomonadati</taxon>
        <taxon>Pseudomonadota</taxon>
        <taxon>Alphaproteobacteria</taxon>
        <taxon>Hyphomicrobiales</taxon>
        <taxon>Phyllobacteriaceae</taxon>
        <taxon>Phyllobacterium</taxon>
    </lineage>
</organism>
<dbReference type="RefSeq" id="WP_113281248.1">
    <property type="nucleotide sequence ID" value="NZ_JABUMX010000004.1"/>
</dbReference>
<dbReference type="InterPro" id="IPR006913">
    <property type="entry name" value="CENP-V/GFA"/>
</dbReference>
<keyword evidence="6" id="KW-1185">Reference proteome</keyword>
<evidence type="ECO:0000256" key="2">
    <source>
        <dbReference type="ARBA" id="ARBA00022723"/>
    </source>
</evidence>
<keyword evidence="2" id="KW-0479">Metal-binding</keyword>
<dbReference type="SUPFAM" id="SSF51316">
    <property type="entry name" value="Mss4-like"/>
    <property type="match status" value="1"/>
</dbReference>
<evidence type="ECO:0000259" key="4">
    <source>
        <dbReference type="PROSITE" id="PS51891"/>
    </source>
</evidence>
<feature type="domain" description="CENP-V/GFA" evidence="4">
    <location>
        <begin position="14"/>
        <end position="131"/>
    </location>
</feature>
<comment type="similarity">
    <text evidence="1">Belongs to the Gfa family.</text>
</comment>
<name>A0A849VX86_9HYPH</name>
<dbReference type="GO" id="GO:0016846">
    <property type="term" value="F:carbon-sulfur lyase activity"/>
    <property type="evidence" value="ECO:0007669"/>
    <property type="project" value="InterPro"/>
</dbReference>
<proteinExistence type="inferred from homology"/>
<evidence type="ECO:0000313" key="5">
    <source>
        <dbReference type="EMBL" id="NTS32887.1"/>
    </source>
</evidence>
<dbReference type="Pfam" id="PF04828">
    <property type="entry name" value="GFA"/>
    <property type="match status" value="1"/>
</dbReference>
<dbReference type="InterPro" id="IPR052355">
    <property type="entry name" value="CENP-V-like"/>
</dbReference>
<accession>A0A849VX86</accession>
<keyword evidence="3" id="KW-0862">Zinc</keyword>
<reference evidence="5 6" key="1">
    <citation type="submission" date="2020-05" db="EMBL/GenBank/DDBJ databases">
        <authorList>
            <person name="Kim M.K."/>
        </authorList>
    </citation>
    <scope>NUCLEOTIDE SEQUENCE [LARGE SCALE GENOMIC DNA]</scope>
    <source>
        <strain evidence="5 6">BT25</strain>
    </source>
</reference>
<comment type="caution">
    <text evidence="5">The sequence shown here is derived from an EMBL/GenBank/DDBJ whole genome shotgun (WGS) entry which is preliminary data.</text>
</comment>
<dbReference type="GO" id="GO:0046872">
    <property type="term" value="F:metal ion binding"/>
    <property type="evidence" value="ECO:0007669"/>
    <property type="project" value="UniProtKB-KW"/>
</dbReference>
<evidence type="ECO:0000313" key="6">
    <source>
        <dbReference type="Proteomes" id="UP000550508"/>
    </source>
</evidence>
<evidence type="ECO:0000256" key="3">
    <source>
        <dbReference type="ARBA" id="ARBA00022833"/>
    </source>
</evidence>
<dbReference type="PANTHER" id="PTHR28620">
    <property type="entry name" value="CENTROMERE PROTEIN V"/>
    <property type="match status" value="1"/>
</dbReference>
<dbReference type="Proteomes" id="UP000550508">
    <property type="component" value="Unassembled WGS sequence"/>
</dbReference>
<dbReference type="InterPro" id="IPR011057">
    <property type="entry name" value="Mss4-like_sf"/>
</dbReference>
<dbReference type="EMBL" id="JABUMX010000004">
    <property type="protein sequence ID" value="NTS32887.1"/>
    <property type="molecule type" value="Genomic_DNA"/>
</dbReference>
<dbReference type="PANTHER" id="PTHR28620:SF1">
    <property type="entry name" value="CENP-V_GFA DOMAIN-CONTAINING PROTEIN"/>
    <property type="match status" value="1"/>
</dbReference>
<dbReference type="PROSITE" id="PS51891">
    <property type="entry name" value="CENP_V_GFA"/>
    <property type="match status" value="1"/>
</dbReference>
<protein>
    <submittedName>
        <fullName evidence="5">GFA family protein</fullName>
    </submittedName>
</protein>
<gene>
    <name evidence="5" type="ORF">HQ945_16635</name>
</gene>
<dbReference type="AlphaFoldDB" id="A0A849VX86"/>
<evidence type="ECO:0000256" key="1">
    <source>
        <dbReference type="ARBA" id="ARBA00005495"/>
    </source>
</evidence>
<sequence length="145" mass="16154">MGTGATSDSDRNVTRGSCHCGAVRWEFRCEIPDATICNCTACRRYGVLWAYDYDGGAIHIEDPTGALTAYVGATRSLIFNFCRHCGNLVSWRGLQANDKGQTRIAINLRLAEPDEVARIPLQRIDGLHSFEDLERDGRTVAEVWF</sequence>